<reference evidence="4 5" key="1">
    <citation type="submission" date="2017-04" db="EMBL/GenBank/DDBJ databases">
        <title>Draft genome sequence of Tuber borchii Vittad., a whitish edible truffle.</title>
        <authorList>
            <consortium name="DOE Joint Genome Institute"/>
            <person name="Murat C."/>
            <person name="Kuo A."/>
            <person name="Barry K.W."/>
            <person name="Clum A."/>
            <person name="Dockter R.B."/>
            <person name="Fauchery L."/>
            <person name="Iotti M."/>
            <person name="Kohler A."/>
            <person name="Labutti K."/>
            <person name="Lindquist E.A."/>
            <person name="Lipzen A."/>
            <person name="Ohm R.A."/>
            <person name="Wang M."/>
            <person name="Grigoriev I.V."/>
            <person name="Zambonelli A."/>
            <person name="Martin F.M."/>
        </authorList>
    </citation>
    <scope>NUCLEOTIDE SEQUENCE [LARGE SCALE GENOMIC DNA]</scope>
    <source>
        <strain evidence="4 5">Tbo3840</strain>
    </source>
</reference>
<dbReference type="Proteomes" id="UP000244722">
    <property type="component" value="Unassembled WGS sequence"/>
</dbReference>
<feature type="domain" description="Acetyl-CoA carboxylase BT" evidence="3">
    <location>
        <begin position="300"/>
        <end position="339"/>
    </location>
</feature>
<dbReference type="InterPro" id="IPR049076">
    <property type="entry name" value="ACCA"/>
</dbReference>
<name>A0A2T6Z9S1_TUBBO</name>
<dbReference type="PANTHER" id="PTHR45728:SF3">
    <property type="entry name" value="ACETYL-COA CARBOXYLASE"/>
    <property type="match status" value="1"/>
</dbReference>
<dbReference type="GO" id="GO:0005739">
    <property type="term" value="C:mitochondrion"/>
    <property type="evidence" value="ECO:0007669"/>
    <property type="project" value="TreeGrafter"/>
</dbReference>
<evidence type="ECO:0008006" key="6">
    <source>
        <dbReference type="Google" id="ProtNLM"/>
    </source>
</evidence>
<evidence type="ECO:0000313" key="5">
    <source>
        <dbReference type="Proteomes" id="UP000244722"/>
    </source>
</evidence>
<protein>
    <recommendedName>
        <fullName evidence="6">ATP-grasp domain-containing protein</fullName>
    </recommendedName>
</protein>
<dbReference type="GO" id="GO:0005524">
    <property type="term" value="F:ATP binding"/>
    <property type="evidence" value="ECO:0007669"/>
    <property type="project" value="InterPro"/>
</dbReference>
<dbReference type="Pfam" id="PF08326">
    <property type="entry name" value="ACC_central"/>
    <property type="match status" value="1"/>
</dbReference>
<comment type="caution">
    <text evidence="4">The sequence shown here is derived from an EMBL/GenBank/DDBJ whole genome shotgun (WGS) entry which is preliminary data.</text>
</comment>
<gene>
    <name evidence="4" type="ORF">B9Z19DRAFT_1069957</name>
</gene>
<dbReference type="Pfam" id="PF02786">
    <property type="entry name" value="CPSase_L_D2"/>
    <property type="match status" value="1"/>
</dbReference>
<evidence type="ECO:0000313" key="4">
    <source>
        <dbReference type="EMBL" id="PUU72186.1"/>
    </source>
</evidence>
<dbReference type="STRING" id="42251.A0A2T6Z9S1"/>
<evidence type="ECO:0000259" key="3">
    <source>
        <dbReference type="Pfam" id="PF21385"/>
    </source>
</evidence>
<dbReference type="SUPFAM" id="SSF56059">
    <property type="entry name" value="Glutathione synthetase ATP-binding domain-like"/>
    <property type="match status" value="1"/>
</dbReference>
<dbReference type="InterPro" id="IPR013537">
    <property type="entry name" value="AcCoA_COase_cen"/>
</dbReference>
<organism evidence="4 5">
    <name type="scientific">Tuber borchii</name>
    <name type="common">White truffle</name>
    <dbReference type="NCBI Taxonomy" id="42251"/>
    <lineage>
        <taxon>Eukaryota</taxon>
        <taxon>Fungi</taxon>
        <taxon>Dikarya</taxon>
        <taxon>Ascomycota</taxon>
        <taxon>Pezizomycotina</taxon>
        <taxon>Pezizomycetes</taxon>
        <taxon>Pezizales</taxon>
        <taxon>Tuberaceae</taxon>
        <taxon>Tuber</taxon>
    </lineage>
</organism>
<sequence>MRSRLEVREVQIDTEGLVTVSGEIYAKGYTHSAEDALQKALEIGFSVMILALEGGGGKDIQKLARNARNMEVQLLADEYGKNISLVGRDCSVQRRYQKIIDRAEVTVANQTRFSRMEKTAVQLEKLVGHVSAGTVEYNYSQSDDKFYFLELNPCLQFEHPTTEIVTSLSALQEVFIPSLTHSSVTFSPILNELISNKLTTEPPETFLAVVCCTVTKADAARVSDSEMNNFAMKPAITYGKFRPPRILKLLEIVNKDLCCEHISIKDFDSWTIQNSELEENKHIRYEYNSFTERFFIKYIECKASLKRGQVLANDILETEFSVDFIYQGKRYKFTATRSRRSYNIYWKEKEVWATRLSLEILDNLSCVKHATPFNSQLSDFGIVQVVGTKLPLRFTLLTTVLKNIIDGYGNQFIMATSFKELI</sequence>
<dbReference type="OrthoDB" id="14612at2759"/>
<dbReference type="Pfam" id="PF21385">
    <property type="entry name" value="ACCA_BT"/>
    <property type="match status" value="1"/>
</dbReference>
<dbReference type="EMBL" id="NESQ01000684">
    <property type="protein sequence ID" value="PUU72186.1"/>
    <property type="molecule type" value="Genomic_DNA"/>
</dbReference>
<dbReference type="AlphaFoldDB" id="A0A2T6Z9S1"/>
<evidence type="ECO:0000259" key="1">
    <source>
        <dbReference type="Pfam" id="PF02786"/>
    </source>
</evidence>
<evidence type="ECO:0000259" key="2">
    <source>
        <dbReference type="Pfam" id="PF08326"/>
    </source>
</evidence>
<dbReference type="GO" id="GO:0003989">
    <property type="term" value="F:acetyl-CoA carboxylase activity"/>
    <property type="evidence" value="ECO:0007669"/>
    <property type="project" value="InterPro"/>
</dbReference>
<dbReference type="InterPro" id="IPR005479">
    <property type="entry name" value="CPAse_ATP-bd"/>
</dbReference>
<accession>A0A2T6Z9S1</accession>
<proteinExistence type="predicted"/>
<feature type="domain" description="Acetyl-CoA carboxylase central" evidence="2">
    <location>
        <begin position="361"/>
        <end position="422"/>
    </location>
</feature>
<dbReference type="Gene3D" id="3.30.470.20">
    <property type="entry name" value="ATP-grasp fold, B domain"/>
    <property type="match status" value="1"/>
</dbReference>
<dbReference type="PANTHER" id="PTHR45728">
    <property type="entry name" value="ACETYL-COA CARBOXYLASE, ISOFORM A"/>
    <property type="match status" value="1"/>
</dbReference>
<dbReference type="GO" id="GO:0006633">
    <property type="term" value="P:fatty acid biosynthetic process"/>
    <property type="evidence" value="ECO:0007669"/>
    <property type="project" value="InterPro"/>
</dbReference>
<feature type="domain" description="Carbamoyl phosphate synthase ATP-binding" evidence="1">
    <location>
        <begin position="60"/>
        <end position="169"/>
    </location>
</feature>
<dbReference type="InterPro" id="IPR049074">
    <property type="entry name" value="ACCA_BT"/>
</dbReference>
<keyword evidence="5" id="KW-1185">Reference proteome</keyword>